<proteinExistence type="predicted"/>
<evidence type="ECO:0000313" key="1">
    <source>
        <dbReference type="EMBL" id="TNN39017.1"/>
    </source>
</evidence>
<evidence type="ECO:0000313" key="2">
    <source>
        <dbReference type="Proteomes" id="UP000314294"/>
    </source>
</evidence>
<dbReference type="EMBL" id="SRLO01001316">
    <property type="protein sequence ID" value="TNN39017.1"/>
    <property type="molecule type" value="Genomic_DNA"/>
</dbReference>
<name>A0A4Z2FCV6_9TELE</name>
<comment type="caution">
    <text evidence="1">The sequence shown here is derived from an EMBL/GenBank/DDBJ whole genome shotgun (WGS) entry which is preliminary data.</text>
</comment>
<accession>A0A4Z2FCV6</accession>
<dbReference type="Proteomes" id="UP000314294">
    <property type="component" value="Unassembled WGS sequence"/>
</dbReference>
<protein>
    <submittedName>
        <fullName evidence="1">Uncharacterized protein</fullName>
    </submittedName>
</protein>
<sequence>MWMSCAVTEDAPPLPALSHVVCVGGPDHEDGDVSQGHQEVLPSARLPVRATPSRLASTSLWDPWKRLGLGVVLQEDAVALEDHVRLAVDHQGALERLKAHRVAELAAVGRHLDPVVDVIGDTGERAVDDFRGAPLGDAFRDGFGVGAVGEGEALPARPAAHLRTQTCCLRCGKTYLISIPASSRVAGPTGVTRGLLVDVHEAGVRKPTKPRGKAID</sequence>
<reference evidence="1 2" key="1">
    <citation type="submission" date="2019-03" db="EMBL/GenBank/DDBJ databases">
        <title>First draft genome of Liparis tanakae, snailfish: a comprehensive survey of snailfish specific genes.</title>
        <authorList>
            <person name="Kim W."/>
            <person name="Song I."/>
            <person name="Jeong J.-H."/>
            <person name="Kim D."/>
            <person name="Kim S."/>
            <person name="Ryu S."/>
            <person name="Song J.Y."/>
            <person name="Lee S.K."/>
        </authorList>
    </citation>
    <scope>NUCLEOTIDE SEQUENCE [LARGE SCALE GENOMIC DNA]</scope>
    <source>
        <tissue evidence="1">Muscle</tissue>
    </source>
</reference>
<keyword evidence="2" id="KW-1185">Reference proteome</keyword>
<organism evidence="1 2">
    <name type="scientific">Liparis tanakae</name>
    <name type="common">Tanaka's snailfish</name>
    <dbReference type="NCBI Taxonomy" id="230148"/>
    <lineage>
        <taxon>Eukaryota</taxon>
        <taxon>Metazoa</taxon>
        <taxon>Chordata</taxon>
        <taxon>Craniata</taxon>
        <taxon>Vertebrata</taxon>
        <taxon>Euteleostomi</taxon>
        <taxon>Actinopterygii</taxon>
        <taxon>Neopterygii</taxon>
        <taxon>Teleostei</taxon>
        <taxon>Neoteleostei</taxon>
        <taxon>Acanthomorphata</taxon>
        <taxon>Eupercaria</taxon>
        <taxon>Perciformes</taxon>
        <taxon>Cottioidei</taxon>
        <taxon>Cottales</taxon>
        <taxon>Liparidae</taxon>
        <taxon>Liparis</taxon>
    </lineage>
</organism>
<dbReference type="AlphaFoldDB" id="A0A4Z2FCV6"/>
<gene>
    <name evidence="1" type="ORF">EYF80_050809</name>
</gene>